<dbReference type="AlphaFoldDB" id="A0A2V1IWA4"/>
<proteinExistence type="predicted"/>
<dbReference type="RefSeq" id="WP_107036693.1">
    <property type="nucleotide sequence ID" value="NZ_CAPGKS010000033.1"/>
</dbReference>
<reference evidence="2" key="1">
    <citation type="submission" date="2018-02" db="EMBL/GenBank/DDBJ databases">
        <authorList>
            <person name="Clavel T."/>
            <person name="Strowig T."/>
        </authorList>
    </citation>
    <scope>NUCLEOTIDE SEQUENCE [LARGE SCALE GENOMIC DNA]</scope>
    <source>
        <strain evidence="2">DSM 100764</strain>
    </source>
</reference>
<evidence type="ECO:0000313" key="2">
    <source>
        <dbReference type="Proteomes" id="UP000244925"/>
    </source>
</evidence>
<accession>A0A2V1IWA4</accession>
<keyword evidence="2" id="KW-1185">Reference proteome</keyword>
<evidence type="ECO:0000313" key="1">
    <source>
        <dbReference type="EMBL" id="PWB06432.1"/>
    </source>
</evidence>
<dbReference type="Proteomes" id="UP000244925">
    <property type="component" value="Unassembled WGS sequence"/>
</dbReference>
<dbReference type="EMBL" id="PUBV01000025">
    <property type="protein sequence ID" value="PWB06432.1"/>
    <property type="molecule type" value="Genomic_DNA"/>
</dbReference>
<sequence>MAKVIHVHLIGRRRDLYFGSIAAVYSVLTPEEVGMTRSSLAHAGLSGGGTVVTKTAIIKQSTLIRNRSDLPAAGDN</sequence>
<comment type="caution">
    <text evidence="1">The sequence shown here is derived from an EMBL/GenBank/DDBJ whole genome shotgun (WGS) entry which is preliminary data.</text>
</comment>
<organism evidence="1 2">
    <name type="scientific">Paramuribaculum intestinale</name>
    <dbReference type="NCBI Taxonomy" id="2094151"/>
    <lineage>
        <taxon>Bacteria</taxon>
        <taxon>Pseudomonadati</taxon>
        <taxon>Bacteroidota</taxon>
        <taxon>Bacteroidia</taxon>
        <taxon>Bacteroidales</taxon>
        <taxon>Muribaculaceae</taxon>
        <taxon>Paramuribaculum</taxon>
    </lineage>
</organism>
<name>A0A2V1IWA4_9BACT</name>
<protein>
    <submittedName>
        <fullName evidence="1">Uncharacterized protein</fullName>
    </submittedName>
</protein>
<dbReference type="GeneID" id="93425049"/>
<gene>
    <name evidence="1" type="ORF">C5O25_10480</name>
</gene>